<proteinExistence type="predicted"/>
<evidence type="ECO:0000313" key="1">
    <source>
        <dbReference type="EMBL" id="KNC71524.1"/>
    </source>
</evidence>
<name>A0A0L0F4G3_9EUKA</name>
<organism evidence="1 2">
    <name type="scientific">Sphaeroforma arctica JP610</name>
    <dbReference type="NCBI Taxonomy" id="667725"/>
    <lineage>
        <taxon>Eukaryota</taxon>
        <taxon>Ichthyosporea</taxon>
        <taxon>Ichthyophonida</taxon>
        <taxon>Sphaeroforma</taxon>
    </lineage>
</organism>
<accession>A0A0L0F4G3</accession>
<dbReference type="GeneID" id="25916439"/>
<gene>
    <name evidence="1" type="ORF">SARC_15935</name>
</gene>
<sequence>MGAREERACLYCLAMPSPHRFSECSKKKANQTKKAEEQTKKDVQIARLSITSGKVEVITE</sequence>
<evidence type="ECO:0000313" key="2">
    <source>
        <dbReference type="Proteomes" id="UP000054560"/>
    </source>
</evidence>
<protein>
    <submittedName>
        <fullName evidence="1">Uncharacterized protein</fullName>
    </submittedName>
</protein>
<dbReference type="AlphaFoldDB" id="A0A0L0F4G3"/>
<reference evidence="1 2" key="1">
    <citation type="submission" date="2011-02" db="EMBL/GenBank/DDBJ databases">
        <title>The Genome Sequence of Sphaeroforma arctica JP610.</title>
        <authorList>
            <consortium name="The Broad Institute Genome Sequencing Platform"/>
            <person name="Russ C."/>
            <person name="Cuomo C."/>
            <person name="Young S.K."/>
            <person name="Zeng Q."/>
            <person name="Gargeya S."/>
            <person name="Alvarado L."/>
            <person name="Berlin A."/>
            <person name="Chapman S.B."/>
            <person name="Chen Z."/>
            <person name="Freedman E."/>
            <person name="Gellesch M."/>
            <person name="Goldberg J."/>
            <person name="Griggs A."/>
            <person name="Gujja S."/>
            <person name="Heilman E."/>
            <person name="Heiman D."/>
            <person name="Howarth C."/>
            <person name="Mehta T."/>
            <person name="Neiman D."/>
            <person name="Pearson M."/>
            <person name="Roberts A."/>
            <person name="Saif S."/>
            <person name="Shea T."/>
            <person name="Shenoy N."/>
            <person name="Sisk P."/>
            <person name="Stolte C."/>
            <person name="Sykes S."/>
            <person name="White J."/>
            <person name="Yandava C."/>
            <person name="Burger G."/>
            <person name="Gray M.W."/>
            <person name="Holland P.W.H."/>
            <person name="King N."/>
            <person name="Lang F.B.F."/>
            <person name="Roger A.J."/>
            <person name="Ruiz-Trillo I."/>
            <person name="Haas B."/>
            <person name="Nusbaum C."/>
            <person name="Birren B."/>
        </authorList>
    </citation>
    <scope>NUCLEOTIDE SEQUENCE [LARGE SCALE GENOMIC DNA]</scope>
    <source>
        <strain evidence="1 2">JP610</strain>
    </source>
</reference>
<dbReference type="EMBL" id="KQ248610">
    <property type="protein sequence ID" value="KNC71524.1"/>
    <property type="molecule type" value="Genomic_DNA"/>
</dbReference>
<dbReference type="Proteomes" id="UP000054560">
    <property type="component" value="Unassembled WGS sequence"/>
</dbReference>
<keyword evidence="2" id="KW-1185">Reference proteome</keyword>
<feature type="non-terminal residue" evidence="1">
    <location>
        <position position="60"/>
    </location>
</feature>
<dbReference type="RefSeq" id="XP_014145426.1">
    <property type="nucleotide sequence ID" value="XM_014289951.1"/>
</dbReference>